<dbReference type="Gene3D" id="2.60.40.380">
    <property type="entry name" value="Purple acid phosphatase-like, N-terminal"/>
    <property type="match status" value="1"/>
</dbReference>
<dbReference type="PANTHER" id="PTHR45867:SF3">
    <property type="entry name" value="ACID PHOSPHATASE TYPE 7"/>
    <property type="match status" value="1"/>
</dbReference>
<keyword evidence="1" id="KW-0732">Signal</keyword>
<evidence type="ECO:0000259" key="6">
    <source>
        <dbReference type="Pfam" id="PF16656"/>
    </source>
</evidence>
<dbReference type="Pfam" id="PF00149">
    <property type="entry name" value="Metallophos"/>
    <property type="match status" value="1"/>
</dbReference>
<dbReference type="InterPro" id="IPR004843">
    <property type="entry name" value="Calcineurin-like_PHP"/>
</dbReference>
<dbReference type="CDD" id="cd00839">
    <property type="entry name" value="MPP_PAPs"/>
    <property type="match status" value="1"/>
</dbReference>
<gene>
    <name evidence="7" type="ORF">AMSG_08363</name>
</gene>
<dbReference type="Gene3D" id="3.60.21.10">
    <property type="match status" value="1"/>
</dbReference>
<reference evidence="7 8" key="1">
    <citation type="submission" date="2010-05" db="EMBL/GenBank/DDBJ databases">
        <title>The Genome Sequence of Thecamonas trahens ATCC 50062.</title>
        <authorList>
            <consortium name="The Broad Institute Genome Sequencing Platform"/>
            <person name="Russ C."/>
            <person name="Cuomo C."/>
            <person name="Shea T."/>
            <person name="Young S.K."/>
            <person name="Zeng Q."/>
            <person name="Koehrsen M."/>
            <person name="Haas B."/>
            <person name="Borodovsky M."/>
            <person name="Guigo R."/>
            <person name="Alvarado L."/>
            <person name="Berlin A."/>
            <person name="Bochicchio J."/>
            <person name="Borenstein D."/>
            <person name="Chapman S."/>
            <person name="Chen Z."/>
            <person name="Freedman E."/>
            <person name="Gellesch M."/>
            <person name="Goldberg J."/>
            <person name="Griggs A."/>
            <person name="Gujja S."/>
            <person name="Heilman E."/>
            <person name="Heiman D."/>
            <person name="Hepburn T."/>
            <person name="Howarth C."/>
            <person name="Jen D."/>
            <person name="Larson L."/>
            <person name="Mehta T."/>
            <person name="Park D."/>
            <person name="Pearson M."/>
            <person name="Roberts A."/>
            <person name="Saif S."/>
            <person name="Shenoy N."/>
            <person name="Sisk P."/>
            <person name="Stolte C."/>
            <person name="Sykes S."/>
            <person name="Thomson T."/>
            <person name="Walk T."/>
            <person name="White J."/>
            <person name="Yandava C."/>
            <person name="Burger G."/>
            <person name="Gray M.W."/>
            <person name="Holland P.W.H."/>
            <person name="King N."/>
            <person name="Lang F.B.F."/>
            <person name="Roger A.J."/>
            <person name="Ruiz-Trillo I."/>
            <person name="Lander E."/>
            <person name="Nusbaum C."/>
        </authorList>
    </citation>
    <scope>NUCLEOTIDE SEQUENCE [LARGE SCALE GENOMIC DNA]</scope>
    <source>
        <strain evidence="7 8">ATCC 50062</strain>
    </source>
</reference>
<keyword evidence="3" id="KW-0378">Hydrolase</keyword>
<dbReference type="InterPro" id="IPR015914">
    <property type="entry name" value="PAPs_N"/>
</dbReference>
<dbReference type="AlphaFoldDB" id="A0A0L0DJ10"/>
<dbReference type="SUPFAM" id="SSF49363">
    <property type="entry name" value="Purple acid phosphatase, N-terminal domain"/>
    <property type="match status" value="1"/>
</dbReference>
<evidence type="ECO:0000256" key="3">
    <source>
        <dbReference type="RuleBase" id="RU361203"/>
    </source>
</evidence>
<dbReference type="Pfam" id="PF16656">
    <property type="entry name" value="Pur_ac_phosph_N"/>
    <property type="match status" value="1"/>
</dbReference>
<evidence type="ECO:0000313" key="7">
    <source>
        <dbReference type="EMBL" id="KNC52389.1"/>
    </source>
</evidence>
<dbReference type="InterPro" id="IPR008963">
    <property type="entry name" value="Purple_acid_Pase-like_N"/>
</dbReference>
<dbReference type="EC" id="3.1.3.2" evidence="3"/>
<feature type="domain" description="Calcineurin-like phosphoesterase" evidence="4">
    <location>
        <begin position="207"/>
        <end position="375"/>
    </location>
</feature>
<dbReference type="InterPro" id="IPR025733">
    <property type="entry name" value="PAPs_C"/>
</dbReference>
<dbReference type="OMA" id="GYMRISW"/>
<feature type="domain" description="Purple acid phosphatase C-terminal" evidence="5">
    <location>
        <begin position="403"/>
        <end position="461"/>
    </location>
</feature>
<accession>A0A0L0DJ10</accession>
<dbReference type="GO" id="GO:0003993">
    <property type="term" value="F:acid phosphatase activity"/>
    <property type="evidence" value="ECO:0007669"/>
    <property type="project" value="UniProtKB-EC"/>
</dbReference>
<organism evidence="7 8">
    <name type="scientific">Thecamonas trahens ATCC 50062</name>
    <dbReference type="NCBI Taxonomy" id="461836"/>
    <lineage>
        <taxon>Eukaryota</taxon>
        <taxon>Apusozoa</taxon>
        <taxon>Apusomonadida</taxon>
        <taxon>Apusomonadidae</taxon>
        <taxon>Thecamonas</taxon>
    </lineage>
</organism>
<evidence type="ECO:0000313" key="8">
    <source>
        <dbReference type="Proteomes" id="UP000054408"/>
    </source>
</evidence>
<dbReference type="GeneID" id="25567072"/>
<dbReference type="SUPFAM" id="SSF56300">
    <property type="entry name" value="Metallo-dependent phosphatases"/>
    <property type="match status" value="1"/>
</dbReference>
<dbReference type="PANTHER" id="PTHR45867">
    <property type="entry name" value="PURPLE ACID PHOSPHATASE"/>
    <property type="match status" value="1"/>
</dbReference>
<dbReference type="EMBL" id="GL349472">
    <property type="protein sequence ID" value="KNC52389.1"/>
    <property type="molecule type" value="Genomic_DNA"/>
</dbReference>
<dbReference type="InterPro" id="IPR029052">
    <property type="entry name" value="Metallo-depent_PP-like"/>
</dbReference>
<dbReference type="InterPro" id="IPR041792">
    <property type="entry name" value="MPP_PAP"/>
</dbReference>
<sequence>MTKKGARHSLGTTDAVEYAAQVEAAAAAAAAGAAAAAEASGARTTSSLGSGDWLAGAGTTGEPEQVHVALTGFPHALRVMWVTFGGAGAGAEAAWGTAPGVLAATARANASTYDVGILGGWHGTIHTVDMVFPSHLPPRTTVYYAVSGTCPTACWSPVFSVALPAAIGMETATTLALWGDMGTVIPDGWRVAADVAAAARRADGAWNAMHIVGDLAYAGMGAHDAWQPIWDMFGRQMQDAAVQVPLMVSVGNHEEYYDFEAYVKRFSAPGAVLTPGANRHFWYSYEVGNIHVTSMSTEHPYLPGTPQYAWLAADLKAVDRRRTPWLVLVSHRPFLASDAFEHTAHIPGAPLVDSVGRLAAAAGVDLVVSGHCHVYERTLPTLPSGAVTSHGAANGTVFHAPGAPIWIVAGTGGAIYPDSWVVPIPPWSAVRIHKLGDDIVYGYGVVSTNATALEWTLHRAAHSSYPGGPSHILDRFTLIR</sequence>
<proteinExistence type="inferred from homology"/>
<evidence type="ECO:0000256" key="1">
    <source>
        <dbReference type="ARBA" id="ARBA00022729"/>
    </source>
</evidence>
<comment type="similarity">
    <text evidence="3">Belongs to the metallophosphoesterase superfamily. Purple acid phosphatase family.</text>
</comment>
<protein>
    <recommendedName>
        <fullName evidence="3">Purple acid phosphatase</fullName>
        <ecNumber evidence="3">3.1.3.2</ecNumber>
    </recommendedName>
</protein>
<evidence type="ECO:0000259" key="5">
    <source>
        <dbReference type="Pfam" id="PF14008"/>
    </source>
</evidence>
<dbReference type="Pfam" id="PF14008">
    <property type="entry name" value="Metallophos_C"/>
    <property type="match status" value="1"/>
</dbReference>
<keyword evidence="2" id="KW-0325">Glycoprotein</keyword>
<dbReference type="OrthoDB" id="45007at2759"/>
<dbReference type="Proteomes" id="UP000054408">
    <property type="component" value="Unassembled WGS sequence"/>
</dbReference>
<evidence type="ECO:0000259" key="4">
    <source>
        <dbReference type="Pfam" id="PF00149"/>
    </source>
</evidence>
<name>A0A0L0DJ10_THETB</name>
<dbReference type="eggNOG" id="KOG1378">
    <property type="taxonomic scope" value="Eukaryota"/>
</dbReference>
<feature type="domain" description="Purple acid phosphatase N-terminal" evidence="6">
    <location>
        <begin position="63"/>
        <end position="161"/>
    </location>
</feature>
<dbReference type="STRING" id="461836.A0A0L0DJ10"/>
<dbReference type="RefSeq" id="XP_013755433.1">
    <property type="nucleotide sequence ID" value="XM_013899979.1"/>
</dbReference>
<comment type="catalytic activity">
    <reaction evidence="3">
        <text>a phosphate monoester + H2O = an alcohol + phosphate</text>
        <dbReference type="Rhea" id="RHEA:15017"/>
        <dbReference type="ChEBI" id="CHEBI:15377"/>
        <dbReference type="ChEBI" id="CHEBI:30879"/>
        <dbReference type="ChEBI" id="CHEBI:43474"/>
        <dbReference type="ChEBI" id="CHEBI:67140"/>
        <dbReference type="EC" id="3.1.3.2"/>
    </reaction>
</comment>
<keyword evidence="8" id="KW-1185">Reference proteome</keyword>
<evidence type="ECO:0000256" key="2">
    <source>
        <dbReference type="ARBA" id="ARBA00023180"/>
    </source>
</evidence>
<dbReference type="GO" id="GO:0046872">
    <property type="term" value="F:metal ion binding"/>
    <property type="evidence" value="ECO:0007669"/>
    <property type="project" value="InterPro"/>
</dbReference>